<keyword evidence="8" id="KW-0804">Transcription</keyword>
<dbReference type="GO" id="GO:0005634">
    <property type="term" value="C:nucleus"/>
    <property type="evidence" value="ECO:0007669"/>
    <property type="project" value="UniProtKB-SubCell"/>
</dbReference>
<organism evidence="15">
    <name type="scientific">Corethrella appendiculata</name>
    <dbReference type="NCBI Taxonomy" id="1370023"/>
    <lineage>
        <taxon>Eukaryota</taxon>
        <taxon>Metazoa</taxon>
        <taxon>Ecdysozoa</taxon>
        <taxon>Arthropoda</taxon>
        <taxon>Hexapoda</taxon>
        <taxon>Insecta</taxon>
        <taxon>Pterygota</taxon>
        <taxon>Neoptera</taxon>
        <taxon>Endopterygota</taxon>
        <taxon>Diptera</taxon>
        <taxon>Nematocera</taxon>
        <taxon>Culicoidea</taxon>
        <taxon>Chaoboridae</taxon>
        <taxon>Corethrella</taxon>
    </lineage>
</organism>
<feature type="domain" description="ZAD" evidence="14">
    <location>
        <begin position="1"/>
        <end position="77"/>
    </location>
</feature>
<feature type="binding site" evidence="11">
    <location>
        <position position="53"/>
    </location>
    <ligand>
        <name>Zn(2+)</name>
        <dbReference type="ChEBI" id="CHEBI:29105"/>
    </ligand>
</feature>
<reference evidence="15" key="1">
    <citation type="journal article" date="2014" name="Insect Biochem. Mol. Biol.">
        <title>An insight into the sialome of the frog biting fly, Corethrella appendiculata.</title>
        <authorList>
            <person name="Ribeiro J.M.C."/>
            <person name="Chagas A.C."/>
            <person name="Pham V.M."/>
            <person name="Lounibos L.P."/>
            <person name="Calvo E."/>
        </authorList>
    </citation>
    <scope>NUCLEOTIDE SEQUENCE</scope>
    <source>
        <tissue evidence="15">Salivary glands</tissue>
    </source>
</reference>
<evidence type="ECO:0000259" key="13">
    <source>
        <dbReference type="PROSITE" id="PS50157"/>
    </source>
</evidence>
<feature type="domain" description="C2H2-type" evidence="13">
    <location>
        <begin position="500"/>
        <end position="527"/>
    </location>
</feature>
<keyword evidence="4 10" id="KW-0863">Zinc-finger</keyword>
<keyword evidence="2 11" id="KW-0479">Metal-binding</keyword>
<sequence>CRVCAKDADLKSESISIFTLIENEIQICDMIKEIADIEIVYNDNLPKNCCTECVENIKISYQTKLLCRKSNEEFLRLFAVIKTEEDDIDTDFGDVVKKEFKGVQKEEIFIGEIDGLDDLEPGFFTEKNDEEDDDDVAGDNDDIDDEDYKMSETEKDDDNEFEDMETVRCCTCFDLEFKTIDDLRKHSQEVHLPNRVLNDLERPTECDFCYKRFKTKKSVTRHKTEIRRFLVVQSNRACNTDYQCCGCTLFFASKEKLQEHQINDHKPQNIFEDASKPAECPGCFKRFSTKRNMRRHQNRVKRPAEDIIKSEPAKKKEKPIKIKVERPVSKKAMKLLIKKQKLESKIKGCCICCNKFDSKELLMQHVNEVHLLDQQNAENDGKPFTCSICRRGFKTRENLKRHEMRYDQDKNYQCTQCGKLFISKFRLSEHEEIHKQKEDRKVFTCPICSKMSTSIDGYRKHVRNHKTDPEKHKCELCGRGFRDRSLVAKHMVVHSDARPFQCELCPNAYARKSSLNLHMTIHSGEKKMQCDYCDARFYCRSEKKRHEISHTGKFPYVCSICGRGYPRKDYLKRHVEQHATGQAKPPKY</sequence>
<dbReference type="Pfam" id="PF07776">
    <property type="entry name" value="zf-AD"/>
    <property type="match status" value="1"/>
</dbReference>
<dbReference type="InterPro" id="IPR036236">
    <property type="entry name" value="Znf_C2H2_sf"/>
</dbReference>
<dbReference type="Gene3D" id="3.40.1800.20">
    <property type="match status" value="1"/>
</dbReference>
<dbReference type="SMART" id="SM00355">
    <property type="entry name" value="ZnF_C2H2"/>
    <property type="match status" value="12"/>
</dbReference>
<keyword evidence="7" id="KW-0238">DNA-binding</keyword>
<keyword evidence="5 11" id="KW-0862">Zinc</keyword>
<evidence type="ECO:0000256" key="1">
    <source>
        <dbReference type="ARBA" id="ARBA00004123"/>
    </source>
</evidence>
<dbReference type="Gene3D" id="3.30.160.60">
    <property type="entry name" value="Classic Zinc Finger"/>
    <property type="match status" value="8"/>
</dbReference>
<keyword evidence="3" id="KW-0677">Repeat</keyword>
<dbReference type="Pfam" id="PF00096">
    <property type="entry name" value="zf-C2H2"/>
    <property type="match status" value="6"/>
</dbReference>
<name>U5EEP0_9DIPT</name>
<evidence type="ECO:0000256" key="12">
    <source>
        <dbReference type="SAM" id="MobiDB-lite"/>
    </source>
</evidence>
<feature type="domain" description="C2H2-type" evidence="13">
    <location>
        <begin position="472"/>
        <end position="499"/>
    </location>
</feature>
<evidence type="ECO:0000256" key="6">
    <source>
        <dbReference type="ARBA" id="ARBA00023015"/>
    </source>
</evidence>
<dbReference type="InterPro" id="IPR050888">
    <property type="entry name" value="ZnF_C2H2-type_TF"/>
</dbReference>
<accession>U5EEP0</accession>
<feature type="compositionally biased region" description="Acidic residues" evidence="12">
    <location>
        <begin position="128"/>
        <end position="147"/>
    </location>
</feature>
<evidence type="ECO:0000256" key="9">
    <source>
        <dbReference type="ARBA" id="ARBA00023242"/>
    </source>
</evidence>
<keyword evidence="9" id="KW-0539">Nucleus</keyword>
<dbReference type="FunFam" id="3.30.160.60:FF:000325">
    <property type="entry name" value="ZFP90 zinc finger protein"/>
    <property type="match status" value="1"/>
</dbReference>
<evidence type="ECO:0000256" key="10">
    <source>
        <dbReference type="PROSITE-ProRule" id="PRU00042"/>
    </source>
</evidence>
<feature type="domain" description="C2H2-type" evidence="13">
    <location>
        <begin position="556"/>
        <end position="583"/>
    </location>
</feature>
<evidence type="ECO:0000256" key="11">
    <source>
        <dbReference type="PROSITE-ProRule" id="PRU01263"/>
    </source>
</evidence>
<feature type="domain" description="C2H2-type" evidence="13">
    <location>
        <begin position="528"/>
        <end position="555"/>
    </location>
</feature>
<dbReference type="SUPFAM" id="SSF57716">
    <property type="entry name" value="Glucocorticoid receptor-like (DNA-binding domain)"/>
    <property type="match status" value="1"/>
</dbReference>
<dbReference type="InterPro" id="IPR012934">
    <property type="entry name" value="Znf_AD"/>
</dbReference>
<evidence type="ECO:0000313" key="15">
    <source>
        <dbReference type="EMBL" id="JAB55636.1"/>
    </source>
</evidence>
<feature type="binding site" evidence="11">
    <location>
        <position position="50"/>
    </location>
    <ligand>
        <name>Zn(2+)</name>
        <dbReference type="ChEBI" id="CHEBI:29105"/>
    </ligand>
</feature>
<dbReference type="PROSITE" id="PS00028">
    <property type="entry name" value="ZINC_FINGER_C2H2_1"/>
    <property type="match status" value="7"/>
</dbReference>
<feature type="region of interest" description="Disordered" evidence="12">
    <location>
        <begin position="122"/>
        <end position="157"/>
    </location>
</feature>
<dbReference type="PROSITE" id="PS50157">
    <property type="entry name" value="ZINC_FINGER_C2H2_2"/>
    <property type="match status" value="7"/>
</dbReference>
<dbReference type="FunFam" id="3.30.160.60:FF:000446">
    <property type="entry name" value="Zinc finger protein"/>
    <property type="match status" value="1"/>
</dbReference>
<dbReference type="PANTHER" id="PTHR24406">
    <property type="entry name" value="TRANSCRIPTIONAL REPRESSOR CTCFL-RELATED"/>
    <property type="match status" value="1"/>
</dbReference>
<protein>
    <submittedName>
        <fullName evidence="15">Putative nucleic acid binding protein</fullName>
    </submittedName>
</protein>
<dbReference type="SUPFAM" id="SSF57667">
    <property type="entry name" value="beta-beta-alpha zinc fingers"/>
    <property type="match status" value="5"/>
</dbReference>
<dbReference type="EMBL" id="GANO01004235">
    <property type="protein sequence ID" value="JAB55636.1"/>
    <property type="molecule type" value="mRNA"/>
</dbReference>
<dbReference type="PROSITE" id="PS51915">
    <property type="entry name" value="ZAD"/>
    <property type="match status" value="1"/>
</dbReference>
<keyword evidence="6" id="KW-0805">Transcription regulation</keyword>
<comment type="subcellular location">
    <subcellularLocation>
        <location evidence="1">Nucleus</location>
    </subcellularLocation>
</comment>
<feature type="binding site" evidence="11">
    <location>
        <position position="4"/>
    </location>
    <ligand>
        <name>Zn(2+)</name>
        <dbReference type="ChEBI" id="CHEBI:29105"/>
    </ligand>
</feature>
<dbReference type="GO" id="GO:0008270">
    <property type="term" value="F:zinc ion binding"/>
    <property type="evidence" value="ECO:0007669"/>
    <property type="project" value="UniProtKB-UniRule"/>
</dbReference>
<proteinExistence type="evidence at transcript level"/>
<feature type="non-terminal residue" evidence="15">
    <location>
        <position position="1"/>
    </location>
</feature>
<evidence type="ECO:0000256" key="3">
    <source>
        <dbReference type="ARBA" id="ARBA00022737"/>
    </source>
</evidence>
<evidence type="ECO:0000256" key="4">
    <source>
        <dbReference type="ARBA" id="ARBA00022771"/>
    </source>
</evidence>
<dbReference type="AlphaFoldDB" id="U5EEP0"/>
<feature type="domain" description="C2H2-type" evidence="13">
    <location>
        <begin position="384"/>
        <end position="411"/>
    </location>
</feature>
<feature type="domain" description="C2H2-type" evidence="13">
    <location>
        <begin position="443"/>
        <end position="470"/>
    </location>
</feature>
<evidence type="ECO:0000256" key="8">
    <source>
        <dbReference type="ARBA" id="ARBA00023163"/>
    </source>
</evidence>
<evidence type="ECO:0000256" key="5">
    <source>
        <dbReference type="ARBA" id="ARBA00022833"/>
    </source>
</evidence>
<dbReference type="GO" id="GO:0003677">
    <property type="term" value="F:DNA binding"/>
    <property type="evidence" value="ECO:0007669"/>
    <property type="project" value="UniProtKB-KW"/>
</dbReference>
<dbReference type="InterPro" id="IPR013087">
    <property type="entry name" value="Znf_C2H2_type"/>
</dbReference>
<feature type="binding site" evidence="11">
    <location>
        <position position="1"/>
    </location>
    <ligand>
        <name>Zn(2+)</name>
        <dbReference type="ChEBI" id="CHEBI:29105"/>
    </ligand>
</feature>
<evidence type="ECO:0000256" key="2">
    <source>
        <dbReference type="ARBA" id="ARBA00022723"/>
    </source>
</evidence>
<feature type="domain" description="C2H2-type" evidence="13">
    <location>
        <begin position="412"/>
        <end position="439"/>
    </location>
</feature>
<evidence type="ECO:0000256" key="7">
    <source>
        <dbReference type="ARBA" id="ARBA00023125"/>
    </source>
</evidence>
<evidence type="ECO:0000259" key="14">
    <source>
        <dbReference type="PROSITE" id="PS51915"/>
    </source>
</evidence>